<keyword evidence="2" id="KW-0235">DNA replication</keyword>
<dbReference type="HAMAP" id="MF_00984">
    <property type="entry name" value="SSB"/>
    <property type="match status" value="1"/>
</dbReference>
<reference evidence="5" key="1">
    <citation type="submission" date="2023-06" db="EMBL/GenBank/DDBJ databases">
        <title>A Treasure from Seagulls: Isolation and Description of Aciduricobacillus qingdaonensis gen. nov., sp. nov., a Rare Obligately Uric Acid-utilizing Member in the Family Bacillaceae.</title>
        <authorList>
            <person name="Liu W."/>
            <person name="Wang B."/>
        </authorList>
    </citation>
    <scope>NUCLEOTIDE SEQUENCE</scope>
    <source>
        <strain evidence="5">44XB</strain>
    </source>
</reference>
<evidence type="ECO:0000313" key="5">
    <source>
        <dbReference type="EMBL" id="WLV24687.1"/>
    </source>
</evidence>
<protein>
    <recommendedName>
        <fullName evidence="2 3">Single-stranded DNA-binding protein</fullName>
        <shortName evidence="2">SSB</shortName>
    </recommendedName>
</protein>
<dbReference type="EMBL" id="CP129113">
    <property type="protein sequence ID" value="WLV24687.1"/>
    <property type="molecule type" value="Genomic_DNA"/>
</dbReference>
<name>A0ABY9KVA9_9BACI</name>
<dbReference type="Gene3D" id="2.40.50.140">
    <property type="entry name" value="Nucleic acid-binding proteins"/>
    <property type="match status" value="1"/>
</dbReference>
<dbReference type="Pfam" id="PF00436">
    <property type="entry name" value="SSB"/>
    <property type="match status" value="1"/>
</dbReference>
<dbReference type="InterPro" id="IPR012340">
    <property type="entry name" value="NA-bd_OB-fold"/>
</dbReference>
<dbReference type="PROSITE" id="PS50935">
    <property type="entry name" value="SSB"/>
    <property type="match status" value="1"/>
</dbReference>
<feature type="compositionally biased region" description="Gly residues" evidence="4">
    <location>
        <begin position="121"/>
        <end position="141"/>
    </location>
</feature>
<keyword evidence="2" id="KW-0233">DNA recombination</keyword>
<keyword evidence="2" id="KW-0227">DNA damage</keyword>
<dbReference type="CDD" id="cd04496">
    <property type="entry name" value="SSB_OBF"/>
    <property type="match status" value="1"/>
</dbReference>
<dbReference type="NCBIfam" id="TIGR00621">
    <property type="entry name" value="ssb"/>
    <property type="match status" value="1"/>
</dbReference>
<feature type="compositionally biased region" description="Basic and acidic residues" evidence="4">
    <location>
        <begin position="162"/>
        <end position="173"/>
    </location>
</feature>
<feature type="region of interest" description="Disordered" evidence="4">
    <location>
        <begin position="111"/>
        <end position="185"/>
    </location>
</feature>
<gene>
    <name evidence="5" type="primary">ssb</name>
    <name evidence="5" type="ORF">QR721_13755</name>
</gene>
<comment type="subunit">
    <text evidence="2">Homotetramer.</text>
</comment>
<organism evidence="5 6">
    <name type="scientific">Aciduricibacillus chroicocephali</name>
    <dbReference type="NCBI Taxonomy" id="3054939"/>
    <lineage>
        <taxon>Bacteria</taxon>
        <taxon>Bacillati</taxon>
        <taxon>Bacillota</taxon>
        <taxon>Bacilli</taxon>
        <taxon>Bacillales</taxon>
        <taxon>Bacillaceae</taxon>
        <taxon>Aciduricibacillus</taxon>
    </lineage>
</organism>
<dbReference type="PANTHER" id="PTHR10302">
    <property type="entry name" value="SINGLE-STRANDED DNA-BINDING PROTEIN"/>
    <property type="match status" value="1"/>
</dbReference>
<evidence type="ECO:0000256" key="4">
    <source>
        <dbReference type="SAM" id="MobiDB-lite"/>
    </source>
</evidence>
<evidence type="ECO:0000313" key="6">
    <source>
        <dbReference type="Proteomes" id="UP001180087"/>
    </source>
</evidence>
<dbReference type="SUPFAM" id="SSF50249">
    <property type="entry name" value="Nucleic acid-binding proteins"/>
    <property type="match status" value="1"/>
</dbReference>
<dbReference type="Proteomes" id="UP001180087">
    <property type="component" value="Chromosome"/>
</dbReference>
<comment type="caution">
    <text evidence="2">Lacks conserved residue(s) required for the propagation of feature annotation.</text>
</comment>
<dbReference type="InterPro" id="IPR000424">
    <property type="entry name" value="Primosome_PriB/ssb"/>
</dbReference>
<proteinExistence type="inferred from homology"/>
<keyword evidence="6" id="KW-1185">Reference proteome</keyword>
<dbReference type="PANTHER" id="PTHR10302:SF27">
    <property type="entry name" value="SINGLE-STRANDED DNA-BINDING PROTEIN"/>
    <property type="match status" value="1"/>
</dbReference>
<keyword evidence="2" id="KW-0234">DNA repair</keyword>
<feature type="short sequence motif" description="Important for interaction with partner proteins" evidence="2">
    <location>
        <begin position="180"/>
        <end position="185"/>
    </location>
</feature>
<evidence type="ECO:0000256" key="1">
    <source>
        <dbReference type="ARBA" id="ARBA00023125"/>
    </source>
</evidence>
<comment type="function">
    <text evidence="2">Plays an important role in DNA replication, recombination and repair. Binds to ssDNA and to an array of partner proteins to recruit them to their sites of action during DNA metabolism.</text>
</comment>
<sequence length="185" mass="20236">MLNRVVLVGRLTRDPDLRYTPNGVAVANFNIAVNRPFSNQQGNREADFIDCVTWRRQAENLANFMKKGNQIGVDGRLQTRRYEDKDGKMVYVTEVVADSVQFLEAKGGQGAPGGFNQADQGGFGGQGNQGNQGGGFGGQGGFSQEPNRGGGFQQQNQYPNNNRRDDDPFKDSGEPIDISDDDLPF</sequence>
<evidence type="ECO:0000256" key="2">
    <source>
        <dbReference type="HAMAP-Rule" id="MF_00984"/>
    </source>
</evidence>
<keyword evidence="1 2" id="KW-0238">DNA-binding</keyword>
<accession>A0ABY9KVA9</accession>
<dbReference type="RefSeq" id="WP_348027970.1">
    <property type="nucleotide sequence ID" value="NZ_CP129113.1"/>
</dbReference>
<evidence type="ECO:0000256" key="3">
    <source>
        <dbReference type="RuleBase" id="RU000524"/>
    </source>
</evidence>
<dbReference type="GO" id="GO:0003677">
    <property type="term" value="F:DNA binding"/>
    <property type="evidence" value="ECO:0007669"/>
    <property type="project" value="UniProtKB-KW"/>
</dbReference>
<dbReference type="InterPro" id="IPR011344">
    <property type="entry name" value="ssDNA-bd"/>
</dbReference>